<organism evidence="15 16">
    <name type="scientific">Entomomonas asaccharolytica</name>
    <dbReference type="NCBI Taxonomy" id="2785331"/>
    <lineage>
        <taxon>Bacteria</taxon>
        <taxon>Pseudomonadati</taxon>
        <taxon>Pseudomonadota</taxon>
        <taxon>Gammaproteobacteria</taxon>
        <taxon>Pseudomonadales</taxon>
        <taxon>Pseudomonadaceae</taxon>
        <taxon>Entomomonas</taxon>
    </lineage>
</organism>
<dbReference type="InterPro" id="IPR001100">
    <property type="entry name" value="Pyr_nuc-diS_OxRdtase"/>
</dbReference>
<evidence type="ECO:0000256" key="8">
    <source>
        <dbReference type="ARBA" id="ARBA00023284"/>
    </source>
</evidence>
<dbReference type="InterPro" id="IPR046952">
    <property type="entry name" value="GSHR/TRXR-like"/>
</dbReference>
<dbReference type="EC" id="1.8.1.7" evidence="15"/>
<evidence type="ECO:0000256" key="10">
    <source>
        <dbReference type="PIRSR" id="PIRSR000350-3"/>
    </source>
</evidence>
<evidence type="ECO:0000256" key="1">
    <source>
        <dbReference type="ARBA" id="ARBA00007532"/>
    </source>
</evidence>
<keyword evidence="5" id="KW-0521">NADP</keyword>
<protein>
    <submittedName>
        <fullName evidence="15">Glutathione-disulfide reductase</fullName>
        <ecNumber evidence="15">1.8.1.7</ecNumber>
    </submittedName>
</protein>
<keyword evidence="6 12" id="KW-0560">Oxidoreductase</keyword>
<dbReference type="EMBL" id="CP067393">
    <property type="protein sequence ID" value="QQP84318.1"/>
    <property type="molecule type" value="Genomic_DNA"/>
</dbReference>
<dbReference type="GO" id="GO:0006749">
    <property type="term" value="P:glutathione metabolic process"/>
    <property type="evidence" value="ECO:0007669"/>
    <property type="project" value="TreeGrafter"/>
</dbReference>
<dbReference type="InterPro" id="IPR016156">
    <property type="entry name" value="FAD/NAD-linked_Rdtase_dimer_sf"/>
</dbReference>
<dbReference type="PROSITE" id="PS00076">
    <property type="entry name" value="PYRIDINE_REDOX_1"/>
    <property type="match status" value="1"/>
</dbReference>
<dbReference type="InterPro" id="IPR012999">
    <property type="entry name" value="Pyr_OxRdtase_I_AS"/>
</dbReference>
<feature type="binding site" evidence="10">
    <location>
        <position position="261"/>
    </location>
    <ligand>
        <name>NAD(+)</name>
        <dbReference type="ChEBI" id="CHEBI:57540"/>
    </ligand>
</feature>
<feature type="binding site" evidence="10">
    <location>
        <begin position="173"/>
        <end position="180"/>
    </location>
    <ligand>
        <name>NAD(+)</name>
        <dbReference type="ChEBI" id="CHEBI:57540"/>
    </ligand>
</feature>
<comment type="cofactor">
    <cofactor evidence="10">
        <name>FAD</name>
        <dbReference type="ChEBI" id="CHEBI:57692"/>
    </cofactor>
    <text evidence="10">Binds 1 FAD per subunit.</text>
</comment>
<dbReference type="GO" id="GO:0050660">
    <property type="term" value="F:flavin adenine dinucleotide binding"/>
    <property type="evidence" value="ECO:0007669"/>
    <property type="project" value="InterPro"/>
</dbReference>
<dbReference type="NCBIfam" id="NF004776">
    <property type="entry name" value="PRK06116.1"/>
    <property type="match status" value="1"/>
</dbReference>
<evidence type="ECO:0000313" key="16">
    <source>
        <dbReference type="Proteomes" id="UP000595278"/>
    </source>
</evidence>
<comment type="similarity">
    <text evidence="1 12">Belongs to the class-I pyridine nucleotide-disulfide oxidoreductase family.</text>
</comment>
<keyword evidence="8 12" id="KW-0676">Redox-active center</keyword>
<dbReference type="GO" id="GO:0005829">
    <property type="term" value="C:cytosol"/>
    <property type="evidence" value="ECO:0007669"/>
    <property type="project" value="TreeGrafter"/>
</dbReference>
<evidence type="ECO:0000256" key="9">
    <source>
        <dbReference type="PIRSR" id="PIRSR000350-2"/>
    </source>
</evidence>
<evidence type="ECO:0000313" key="15">
    <source>
        <dbReference type="EMBL" id="QQP84318.1"/>
    </source>
</evidence>
<dbReference type="Pfam" id="PF07992">
    <property type="entry name" value="Pyr_redox_2"/>
    <property type="match status" value="1"/>
</dbReference>
<feature type="binding site" evidence="10">
    <location>
        <position position="302"/>
    </location>
    <ligand>
        <name>FAD</name>
        <dbReference type="ChEBI" id="CHEBI:57692"/>
    </ligand>
</feature>
<feature type="binding site" evidence="10">
    <location>
        <position position="51"/>
    </location>
    <ligand>
        <name>FAD</name>
        <dbReference type="ChEBI" id="CHEBI:57692"/>
    </ligand>
</feature>
<dbReference type="Proteomes" id="UP000595278">
    <property type="component" value="Chromosome"/>
</dbReference>
<dbReference type="SUPFAM" id="SSF51905">
    <property type="entry name" value="FAD/NAD(P)-binding domain"/>
    <property type="match status" value="1"/>
</dbReference>
<dbReference type="InterPro" id="IPR023753">
    <property type="entry name" value="FAD/NAD-binding_dom"/>
</dbReference>
<dbReference type="InterPro" id="IPR004099">
    <property type="entry name" value="Pyr_nucl-diS_OxRdtase_dimer"/>
</dbReference>
<dbReference type="PRINTS" id="PR00368">
    <property type="entry name" value="FADPNR"/>
</dbReference>
<evidence type="ECO:0000256" key="12">
    <source>
        <dbReference type="RuleBase" id="RU003691"/>
    </source>
</evidence>
<evidence type="ECO:0000256" key="4">
    <source>
        <dbReference type="ARBA" id="ARBA00022827"/>
    </source>
</evidence>
<comment type="subunit">
    <text evidence="2">Homodimer.</text>
</comment>
<evidence type="ECO:0000256" key="5">
    <source>
        <dbReference type="ARBA" id="ARBA00022857"/>
    </source>
</evidence>
<dbReference type="RefSeq" id="WP_201090216.1">
    <property type="nucleotide sequence ID" value="NZ_CP067393.1"/>
</dbReference>
<dbReference type="Gene3D" id="3.50.50.60">
    <property type="entry name" value="FAD/NAD(P)-binding domain"/>
    <property type="match status" value="2"/>
</dbReference>
<gene>
    <name evidence="15" type="primary">gorA</name>
    <name evidence="15" type="ORF">JHT90_07715</name>
</gene>
<keyword evidence="16" id="KW-1185">Reference proteome</keyword>
<feature type="domain" description="FAD/NAD(P)-binding" evidence="14">
    <location>
        <begin position="5"/>
        <end position="317"/>
    </location>
</feature>
<feature type="domain" description="Pyridine nucleotide-disulphide oxidoreductase dimerisation" evidence="13">
    <location>
        <begin position="338"/>
        <end position="446"/>
    </location>
</feature>
<dbReference type="Gene3D" id="3.30.390.30">
    <property type="match status" value="1"/>
</dbReference>
<evidence type="ECO:0000256" key="2">
    <source>
        <dbReference type="ARBA" id="ARBA00011738"/>
    </source>
</evidence>
<feature type="disulfide bond" description="Redox-active" evidence="11">
    <location>
        <begin position="42"/>
        <end position="47"/>
    </location>
</feature>
<name>A0A974RVN1_9GAMM</name>
<dbReference type="SUPFAM" id="SSF55424">
    <property type="entry name" value="FAD/NAD-linked reductases, dimerisation (C-terminal) domain"/>
    <property type="match status" value="1"/>
</dbReference>
<dbReference type="InterPro" id="IPR036188">
    <property type="entry name" value="FAD/NAD-bd_sf"/>
</dbReference>
<dbReference type="PIRSF" id="PIRSF000350">
    <property type="entry name" value="Mercury_reductase_MerA"/>
    <property type="match status" value="1"/>
</dbReference>
<keyword evidence="3 12" id="KW-0285">Flavoprotein</keyword>
<dbReference type="KEGG" id="eaz:JHT90_07715"/>
<sequence length="453" mass="49846">MSFDYDLFVIGAGSGGVRAARFAAGFGAKVAIAEERYLGGTCVNVGCVPKKLFVYASQFEEEFELAKGFGWQVNKPTFNWQTLVEHKNKEIERLNGIYHSLLVNIGITLIEGHAQLINANTVNVDGKVYTAKNILIAVGGWPSVPEIIGKEYAITSNEAFYLKELPKRCTIVGGGYIAVEFASIFNGLGVDTTLVYRGELFLKGFDDDIRKYLADELTKKGINLKFNTDIKQIDKQADNSLITTFNNDETATTDLVFYATGRRPKLENLGLENTKVTLNSKGFIDVDKYYTTAEPSIFAIGDVIGQIQLTPVALAQGMAVARHLFKPEQYRSVDLTQVATAMFSLPNVATVGLTEQQAIETGYDIVIFESYFRALKLTLTDSLEKTYMKLVVDKESDRVLGCHMIGEGAGELIQGLAIALKAGATKQIFDETIGIHPTAAEEFVTMRTPRLFV</sequence>
<keyword evidence="4 10" id="KW-0274">FAD</keyword>
<dbReference type="PANTHER" id="PTHR42737">
    <property type="entry name" value="GLUTATHIONE REDUCTASE"/>
    <property type="match status" value="1"/>
</dbReference>
<keyword evidence="10" id="KW-0520">NAD</keyword>
<dbReference type="GO" id="GO:0045454">
    <property type="term" value="P:cell redox homeostasis"/>
    <property type="evidence" value="ECO:0007669"/>
    <property type="project" value="InterPro"/>
</dbReference>
<evidence type="ECO:0000256" key="3">
    <source>
        <dbReference type="ARBA" id="ARBA00022630"/>
    </source>
</evidence>
<dbReference type="GO" id="GO:0034599">
    <property type="term" value="P:cellular response to oxidative stress"/>
    <property type="evidence" value="ECO:0007669"/>
    <property type="project" value="TreeGrafter"/>
</dbReference>
<evidence type="ECO:0000259" key="14">
    <source>
        <dbReference type="Pfam" id="PF07992"/>
    </source>
</evidence>
<dbReference type="GO" id="GO:0004362">
    <property type="term" value="F:glutathione-disulfide reductase (NADPH) activity"/>
    <property type="evidence" value="ECO:0007669"/>
    <property type="project" value="UniProtKB-EC"/>
</dbReference>
<dbReference type="PANTHER" id="PTHR42737:SF2">
    <property type="entry name" value="GLUTATHIONE REDUCTASE"/>
    <property type="match status" value="1"/>
</dbReference>
<evidence type="ECO:0000256" key="7">
    <source>
        <dbReference type="ARBA" id="ARBA00023157"/>
    </source>
</evidence>
<evidence type="ECO:0000259" key="13">
    <source>
        <dbReference type="Pfam" id="PF02852"/>
    </source>
</evidence>
<reference evidence="15 16" key="1">
    <citation type="submission" date="2021-01" db="EMBL/GenBank/DDBJ databases">
        <title>Entomomonas sp. F2A isolated from a house cricket (Acheta domesticus).</title>
        <authorList>
            <person name="Spergser J."/>
            <person name="Busse H.-J."/>
        </authorList>
    </citation>
    <scope>NUCLEOTIDE SEQUENCE [LARGE SCALE GENOMIC DNA]</scope>
    <source>
        <strain evidence="15 16">F2A</strain>
    </source>
</reference>
<keyword evidence="10" id="KW-0547">Nucleotide-binding</keyword>
<proteinExistence type="inferred from homology"/>
<feature type="active site" description="Proton acceptor" evidence="9">
    <location>
        <position position="436"/>
    </location>
</feature>
<dbReference type="PRINTS" id="PR00411">
    <property type="entry name" value="PNDRDTASEI"/>
</dbReference>
<dbReference type="FunFam" id="3.50.50.60:FF:000051">
    <property type="entry name" value="Glutathione reductase"/>
    <property type="match status" value="1"/>
</dbReference>
<accession>A0A974RVN1</accession>
<keyword evidence="7" id="KW-1015">Disulfide bond</keyword>
<dbReference type="Pfam" id="PF02852">
    <property type="entry name" value="Pyr_redox_dim"/>
    <property type="match status" value="1"/>
</dbReference>
<dbReference type="AlphaFoldDB" id="A0A974RVN1"/>
<evidence type="ECO:0000256" key="11">
    <source>
        <dbReference type="PIRSR" id="PIRSR000350-4"/>
    </source>
</evidence>
<evidence type="ECO:0000256" key="6">
    <source>
        <dbReference type="ARBA" id="ARBA00023002"/>
    </source>
</evidence>